<organism evidence="1 2">
    <name type="scientific">Saprolegnia parasitica (strain CBS 223.65)</name>
    <dbReference type="NCBI Taxonomy" id="695850"/>
    <lineage>
        <taxon>Eukaryota</taxon>
        <taxon>Sar</taxon>
        <taxon>Stramenopiles</taxon>
        <taxon>Oomycota</taxon>
        <taxon>Saprolegniomycetes</taxon>
        <taxon>Saprolegniales</taxon>
        <taxon>Saprolegniaceae</taxon>
        <taxon>Saprolegnia</taxon>
    </lineage>
</organism>
<dbReference type="OMA" id="PCLPRHE"/>
<protein>
    <submittedName>
        <fullName evidence="1">Uncharacterized protein</fullName>
    </submittedName>
</protein>
<dbReference type="Proteomes" id="UP000030745">
    <property type="component" value="Unassembled WGS sequence"/>
</dbReference>
<dbReference type="VEuPathDB" id="FungiDB:SPRG_17640"/>
<dbReference type="RefSeq" id="XP_012212410.1">
    <property type="nucleotide sequence ID" value="XM_012357020.1"/>
</dbReference>
<name>A0A067BFG5_SAPPC</name>
<dbReference type="OrthoDB" id="83822at2759"/>
<keyword evidence="2" id="KW-1185">Reference proteome</keyword>
<dbReference type="AlphaFoldDB" id="A0A067BFG5"/>
<proteinExistence type="predicted"/>
<evidence type="ECO:0000313" key="2">
    <source>
        <dbReference type="Proteomes" id="UP000030745"/>
    </source>
</evidence>
<reference evidence="1 2" key="1">
    <citation type="journal article" date="2013" name="PLoS Genet.">
        <title>Distinctive expansion of potential virulence genes in the genome of the oomycete fish pathogen Saprolegnia parasitica.</title>
        <authorList>
            <person name="Jiang R.H."/>
            <person name="de Bruijn I."/>
            <person name="Haas B.J."/>
            <person name="Belmonte R."/>
            <person name="Lobach L."/>
            <person name="Christie J."/>
            <person name="van den Ackerveken G."/>
            <person name="Bottin A."/>
            <person name="Bulone V."/>
            <person name="Diaz-Moreno S.M."/>
            <person name="Dumas B."/>
            <person name="Fan L."/>
            <person name="Gaulin E."/>
            <person name="Govers F."/>
            <person name="Grenville-Briggs L.J."/>
            <person name="Horner N.R."/>
            <person name="Levin J.Z."/>
            <person name="Mammella M."/>
            <person name="Meijer H.J."/>
            <person name="Morris P."/>
            <person name="Nusbaum C."/>
            <person name="Oome S."/>
            <person name="Phillips A.J."/>
            <person name="van Rooyen D."/>
            <person name="Rzeszutek E."/>
            <person name="Saraiva M."/>
            <person name="Secombes C.J."/>
            <person name="Seidl M.F."/>
            <person name="Snel B."/>
            <person name="Stassen J.H."/>
            <person name="Sykes S."/>
            <person name="Tripathy S."/>
            <person name="van den Berg H."/>
            <person name="Vega-Arreguin J.C."/>
            <person name="Wawra S."/>
            <person name="Young S.K."/>
            <person name="Zeng Q."/>
            <person name="Dieguez-Uribeondo J."/>
            <person name="Russ C."/>
            <person name="Tyler B.M."/>
            <person name="van West P."/>
        </authorList>
    </citation>
    <scope>NUCLEOTIDE SEQUENCE [LARGE SCALE GENOMIC DNA]</scope>
    <source>
        <strain evidence="1 2">CBS 223.65</strain>
    </source>
</reference>
<dbReference type="EMBL" id="KK583881">
    <property type="protein sequence ID" value="KDO16883.1"/>
    <property type="molecule type" value="Genomic_DNA"/>
</dbReference>
<gene>
    <name evidence="1" type="ORF">SPRG_17640</name>
</gene>
<dbReference type="GeneID" id="24139172"/>
<dbReference type="KEGG" id="spar:SPRG_17640"/>
<accession>A0A067BFG5</accession>
<evidence type="ECO:0000313" key="1">
    <source>
        <dbReference type="EMBL" id="KDO16883.1"/>
    </source>
</evidence>
<sequence length="163" mass="18308">MARRSSGSWRGLAADLQDDVAAAKVELRRLLQRKHVVRPTELREPVLVPELPRAIAPQASDTPADSLCPRSCPCLPRHEQTMERLQALEDTNAIMAARCAQLDNTLATCASELRLSSEKMQRIESKYATERRRNELQVLAIQVLEDELRTLQSSTSYEASRLA</sequence>